<proteinExistence type="predicted"/>
<protein>
    <submittedName>
        <fullName evidence="2">Uncharacterized protein</fullName>
    </submittedName>
</protein>
<accession>A0A1M6KLN1</accession>
<dbReference type="RefSeq" id="WP_170863724.1">
    <property type="nucleotide sequence ID" value="NZ_FRAA01000001.1"/>
</dbReference>
<evidence type="ECO:0000256" key="1">
    <source>
        <dbReference type="SAM" id="SignalP"/>
    </source>
</evidence>
<dbReference type="STRING" id="156994.SAMN04488028_101623"/>
<dbReference type="Proteomes" id="UP000184474">
    <property type="component" value="Unassembled WGS sequence"/>
</dbReference>
<dbReference type="AlphaFoldDB" id="A0A1M6KLN1"/>
<gene>
    <name evidence="2" type="ORF">SAMN04488028_101623</name>
</gene>
<evidence type="ECO:0000313" key="2">
    <source>
        <dbReference type="EMBL" id="SHJ59821.1"/>
    </source>
</evidence>
<keyword evidence="3" id="KW-1185">Reference proteome</keyword>
<evidence type="ECO:0000313" key="3">
    <source>
        <dbReference type="Proteomes" id="UP000184474"/>
    </source>
</evidence>
<keyword evidence="1" id="KW-0732">Signal</keyword>
<dbReference type="PROSITE" id="PS51257">
    <property type="entry name" value="PROKAR_LIPOPROTEIN"/>
    <property type="match status" value="1"/>
</dbReference>
<dbReference type="EMBL" id="FRAA01000001">
    <property type="protein sequence ID" value="SHJ59821.1"/>
    <property type="molecule type" value="Genomic_DNA"/>
</dbReference>
<sequence>MKVLKAAFVAFALLTLVSACSQEEELVLPTLDFQETETVGDREDGKTPPLGD</sequence>
<reference evidence="3" key="1">
    <citation type="submission" date="2016-11" db="EMBL/GenBank/DDBJ databases">
        <authorList>
            <person name="Varghese N."/>
            <person name="Submissions S."/>
        </authorList>
    </citation>
    <scope>NUCLEOTIDE SEQUENCE [LARGE SCALE GENOMIC DNA]</scope>
    <source>
        <strain evidence="3">DSM 26134</strain>
    </source>
</reference>
<organism evidence="2 3">
    <name type="scientific">Reichenbachiella agariperforans</name>
    <dbReference type="NCBI Taxonomy" id="156994"/>
    <lineage>
        <taxon>Bacteria</taxon>
        <taxon>Pseudomonadati</taxon>
        <taxon>Bacteroidota</taxon>
        <taxon>Cytophagia</taxon>
        <taxon>Cytophagales</taxon>
        <taxon>Reichenbachiellaceae</taxon>
        <taxon>Reichenbachiella</taxon>
    </lineage>
</organism>
<feature type="signal peptide" evidence="1">
    <location>
        <begin position="1"/>
        <end position="21"/>
    </location>
</feature>
<feature type="chain" id="PRO_5012432273" evidence="1">
    <location>
        <begin position="22"/>
        <end position="52"/>
    </location>
</feature>
<name>A0A1M6KLN1_REIAG</name>